<keyword evidence="4 6" id="KW-1133">Transmembrane helix</keyword>
<organism evidence="8 9">
    <name type="scientific">Saccharopolyspora phatthalungensis</name>
    <dbReference type="NCBI Taxonomy" id="664693"/>
    <lineage>
        <taxon>Bacteria</taxon>
        <taxon>Bacillati</taxon>
        <taxon>Actinomycetota</taxon>
        <taxon>Actinomycetes</taxon>
        <taxon>Pseudonocardiales</taxon>
        <taxon>Pseudonocardiaceae</taxon>
        <taxon>Saccharopolyspora</taxon>
    </lineage>
</organism>
<proteinExistence type="predicted"/>
<comment type="subcellular location">
    <subcellularLocation>
        <location evidence="1">Cell membrane</location>
        <topology evidence="1">Multi-pass membrane protein</topology>
    </subcellularLocation>
</comment>
<keyword evidence="5 6" id="KW-0472">Membrane</keyword>
<evidence type="ECO:0000256" key="3">
    <source>
        <dbReference type="ARBA" id="ARBA00022692"/>
    </source>
</evidence>
<dbReference type="PANTHER" id="PTHR35007">
    <property type="entry name" value="INTEGRAL MEMBRANE PROTEIN-RELATED"/>
    <property type="match status" value="1"/>
</dbReference>
<evidence type="ECO:0000256" key="1">
    <source>
        <dbReference type="ARBA" id="ARBA00004651"/>
    </source>
</evidence>
<keyword evidence="2" id="KW-1003">Cell membrane</keyword>
<evidence type="ECO:0000313" key="8">
    <source>
        <dbReference type="EMBL" id="MBB5155923.1"/>
    </source>
</evidence>
<sequence>MTPAINGTTVVAAVCGLGIGVGLLLMITGWRGVKAHRPRRFARWHRGNRDHQRLLLRVAASVTIGLLTGVVTGWVVGALLAGLACWAVPRVLGRDPEHARRIARIEAIATWTEMLRDTLASAAGLEQAILATAPLSPAAIRPEITELAARLENGERLAPSLRALAGHLADPTGDLVIASLVLASEQRARQLGDLLGSLAKAARDQASMRMRVEAGRARTRTSVRVIVGTTCAFAVGIVVLNRPYLAAYDSTTGQLMLLAVGGLFALGFAWLARIATVSEPTRFLTAAPGAAGDEREEVSGRQVSP</sequence>
<protein>
    <submittedName>
        <fullName evidence="8">Flp pilus assembly protein TadB</fullName>
    </submittedName>
</protein>
<evidence type="ECO:0000259" key="7">
    <source>
        <dbReference type="Pfam" id="PF00482"/>
    </source>
</evidence>
<evidence type="ECO:0000256" key="5">
    <source>
        <dbReference type="ARBA" id="ARBA00023136"/>
    </source>
</evidence>
<feature type="transmembrane region" description="Helical" evidence="6">
    <location>
        <begin position="6"/>
        <end position="33"/>
    </location>
</feature>
<feature type="transmembrane region" description="Helical" evidence="6">
    <location>
        <begin position="77"/>
        <end position="93"/>
    </location>
</feature>
<dbReference type="PANTHER" id="PTHR35007:SF3">
    <property type="entry name" value="POSSIBLE CONSERVED ALANINE RICH MEMBRANE PROTEIN"/>
    <property type="match status" value="1"/>
</dbReference>
<reference evidence="8 9" key="1">
    <citation type="submission" date="2020-08" db="EMBL/GenBank/DDBJ databases">
        <title>Sequencing the genomes of 1000 actinobacteria strains.</title>
        <authorList>
            <person name="Klenk H.-P."/>
        </authorList>
    </citation>
    <scope>NUCLEOTIDE SEQUENCE [LARGE SCALE GENOMIC DNA]</scope>
    <source>
        <strain evidence="8 9">DSM 45584</strain>
    </source>
</reference>
<dbReference type="InterPro" id="IPR018076">
    <property type="entry name" value="T2SS_GspF_dom"/>
</dbReference>
<dbReference type="Pfam" id="PF00482">
    <property type="entry name" value="T2SSF"/>
    <property type="match status" value="1"/>
</dbReference>
<feature type="transmembrane region" description="Helical" evidence="6">
    <location>
        <begin position="54"/>
        <end position="71"/>
    </location>
</feature>
<feature type="transmembrane region" description="Helical" evidence="6">
    <location>
        <begin position="221"/>
        <end position="240"/>
    </location>
</feature>
<accession>A0A840QFP1</accession>
<gene>
    <name evidence="8" type="ORF">BJ970_003457</name>
</gene>
<evidence type="ECO:0000256" key="4">
    <source>
        <dbReference type="ARBA" id="ARBA00022989"/>
    </source>
</evidence>
<evidence type="ECO:0000256" key="2">
    <source>
        <dbReference type="ARBA" id="ARBA00022475"/>
    </source>
</evidence>
<evidence type="ECO:0000256" key="6">
    <source>
        <dbReference type="SAM" id="Phobius"/>
    </source>
</evidence>
<keyword evidence="3 6" id="KW-0812">Transmembrane</keyword>
<feature type="transmembrane region" description="Helical" evidence="6">
    <location>
        <begin position="252"/>
        <end position="272"/>
    </location>
</feature>
<dbReference type="InterPro" id="IPR042094">
    <property type="entry name" value="T2SS_GspF_sf"/>
</dbReference>
<keyword evidence="9" id="KW-1185">Reference proteome</keyword>
<dbReference type="EMBL" id="JACHIW010000001">
    <property type="protein sequence ID" value="MBB5155923.1"/>
    <property type="molecule type" value="Genomic_DNA"/>
</dbReference>
<dbReference type="AlphaFoldDB" id="A0A840QFP1"/>
<comment type="caution">
    <text evidence="8">The sequence shown here is derived from an EMBL/GenBank/DDBJ whole genome shotgun (WGS) entry which is preliminary data.</text>
</comment>
<feature type="domain" description="Type II secretion system protein GspF" evidence="7">
    <location>
        <begin position="112"/>
        <end position="236"/>
    </location>
</feature>
<dbReference type="GO" id="GO:0005886">
    <property type="term" value="C:plasma membrane"/>
    <property type="evidence" value="ECO:0007669"/>
    <property type="project" value="UniProtKB-SubCell"/>
</dbReference>
<evidence type="ECO:0000313" key="9">
    <source>
        <dbReference type="Proteomes" id="UP000584374"/>
    </source>
</evidence>
<dbReference type="Proteomes" id="UP000584374">
    <property type="component" value="Unassembled WGS sequence"/>
</dbReference>
<name>A0A840QFP1_9PSEU</name>
<dbReference type="Gene3D" id="1.20.81.30">
    <property type="entry name" value="Type II secretion system (T2SS), domain F"/>
    <property type="match status" value="1"/>
</dbReference>